<feature type="region of interest" description="Disordered" evidence="1">
    <location>
        <begin position="378"/>
        <end position="420"/>
    </location>
</feature>
<evidence type="ECO:0000256" key="1">
    <source>
        <dbReference type="SAM" id="MobiDB-lite"/>
    </source>
</evidence>
<dbReference type="InterPro" id="IPR005123">
    <property type="entry name" value="Oxoglu/Fe-dep_dioxygenase_dom"/>
</dbReference>
<keyword evidence="3" id="KW-0560">Oxidoreductase</keyword>
<proteinExistence type="predicted"/>
<dbReference type="GO" id="GO:0051213">
    <property type="term" value="F:dioxygenase activity"/>
    <property type="evidence" value="ECO:0007669"/>
    <property type="project" value="UniProtKB-KW"/>
</dbReference>
<reference evidence="3" key="1">
    <citation type="submission" date="2020-05" db="EMBL/GenBank/DDBJ databases">
        <title>Mycena genomes resolve the evolution of fungal bioluminescence.</title>
        <authorList>
            <person name="Tsai I.J."/>
        </authorList>
    </citation>
    <scope>NUCLEOTIDE SEQUENCE</scope>
    <source>
        <strain evidence="3">110903Hualien_Pintung</strain>
    </source>
</reference>
<dbReference type="PANTHER" id="PTHR33099:SF7">
    <property type="entry name" value="MYND-TYPE DOMAIN-CONTAINING PROTEIN"/>
    <property type="match status" value="1"/>
</dbReference>
<dbReference type="InterPro" id="IPR044862">
    <property type="entry name" value="Pro_4_hyd_alph_FE2OG_OXY"/>
</dbReference>
<feature type="compositionally biased region" description="Acidic residues" evidence="1">
    <location>
        <begin position="482"/>
        <end position="501"/>
    </location>
</feature>
<organism evidence="3 4">
    <name type="scientific">Mycena chlorophos</name>
    <name type="common">Agaric fungus</name>
    <name type="synonym">Agaricus chlorophos</name>
    <dbReference type="NCBI Taxonomy" id="658473"/>
    <lineage>
        <taxon>Eukaryota</taxon>
        <taxon>Fungi</taxon>
        <taxon>Dikarya</taxon>
        <taxon>Basidiomycota</taxon>
        <taxon>Agaricomycotina</taxon>
        <taxon>Agaricomycetes</taxon>
        <taxon>Agaricomycetidae</taxon>
        <taxon>Agaricales</taxon>
        <taxon>Marasmiineae</taxon>
        <taxon>Mycenaceae</taxon>
        <taxon>Mycena</taxon>
    </lineage>
</organism>
<accession>A0A8H6W020</accession>
<dbReference type="Gene3D" id="2.60.120.620">
    <property type="entry name" value="q2cbj1_9rhob like domain"/>
    <property type="match status" value="1"/>
</dbReference>
<dbReference type="AlphaFoldDB" id="A0A8H6W020"/>
<evidence type="ECO:0000313" key="3">
    <source>
        <dbReference type="EMBL" id="KAF7300539.1"/>
    </source>
</evidence>
<dbReference type="PROSITE" id="PS51471">
    <property type="entry name" value="FE2OG_OXY"/>
    <property type="match status" value="1"/>
</dbReference>
<evidence type="ECO:0000259" key="2">
    <source>
        <dbReference type="PROSITE" id="PS51471"/>
    </source>
</evidence>
<feature type="compositionally biased region" description="Acidic residues" evidence="1">
    <location>
        <begin position="398"/>
        <end position="419"/>
    </location>
</feature>
<sequence length="512" mass="56758">MPGTWEPKHYLDVLRDVLDRSRTLPYTSGVHFVGEEDLGLYYHAQTSGDELRFLDFREPTDAQVEALAKACEAASFGRGTEDVLDESYRKAGKMDVSRFACRLDIGATGILDAVTPYLLEGREDVVEDEEMGLAAEMYKLNVYGPGSFFKEHKDTPRGEDMVGSLVIVLPTKHTGGALTLKHDGADGRFDSASELAAHTSSSPAVAYVAFYSDVVHAVEPVTEGYRVTLTYNLYLRNRPRSGLTEGNRLLPPPESAFETALRALVADGRFMTDGGVLGFGLSHQYPVPRPQNRGSGEARTRQGAELFAPLHILKGNDARIRSGAARVGLETLVRLVYETPPLTWRGEDTLHVAASREMDLEWLETEFHNLRKVMQKQGQVLDKQDEEGNIIRAPKNGDEDEDEDDEEEDDMEDGSDEIDAANAGVRITVYWVTPQTSWNQVDSRYIATGNQATIEHTYGDAVLFVKVPAVGEPGREDVVAPEPEEEDDAQEEDAQEEDDQDDQPKKKKFKSG</sequence>
<gene>
    <name evidence="3" type="ORF">HMN09_00938700</name>
</gene>
<dbReference type="OrthoDB" id="27483at2759"/>
<dbReference type="EMBL" id="JACAZE010000013">
    <property type="protein sequence ID" value="KAF7300539.1"/>
    <property type="molecule type" value="Genomic_DNA"/>
</dbReference>
<dbReference type="Proteomes" id="UP000613580">
    <property type="component" value="Unassembled WGS sequence"/>
</dbReference>
<feature type="region of interest" description="Disordered" evidence="1">
    <location>
        <begin position="472"/>
        <end position="512"/>
    </location>
</feature>
<dbReference type="PANTHER" id="PTHR33099">
    <property type="entry name" value="FE2OG DIOXYGENASE DOMAIN-CONTAINING PROTEIN"/>
    <property type="match status" value="1"/>
</dbReference>
<keyword evidence="3" id="KW-0223">Dioxygenase</keyword>
<evidence type="ECO:0000313" key="4">
    <source>
        <dbReference type="Proteomes" id="UP000613580"/>
    </source>
</evidence>
<name>A0A8H6W020_MYCCL</name>
<dbReference type="Pfam" id="PF13640">
    <property type="entry name" value="2OG-FeII_Oxy_3"/>
    <property type="match status" value="1"/>
</dbReference>
<comment type="caution">
    <text evidence="3">The sequence shown here is derived from an EMBL/GenBank/DDBJ whole genome shotgun (WGS) entry which is preliminary data.</text>
</comment>
<feature type="domain" description="Fe2OG dioxygenase" evidence="2">
    <location>
        <begin position="133"/>
        <end position="235"/>
    </location>
</feature>
<protein>
    <submittedName>
        <fullName evidence="3">Fe2OG dioxygenase domain-containing protein</fullName>
    </submittedName>
</protein>
<keyword evidence="4" id="KW-1185">Reference proteome</keyword>